<comment type="caution">
    <text evidence="15">The sequence shown here is derived from an EMBL/GenBank/DDBJ whole genome shotgun (WGS) entry which is preliminary data.</text>
</comment>
<sequence length="924" mass="100840">MHFTKPAWVIHKDSAKNDQNAKRLSIFSVHVHPDGSRIATGGLDAKIRIWSTRPILNPSSELSNKPPKSLCTLTMHTGPVLTVRWAHSGRWLASGSDDEIVMIWDLDPNARGKVWGSDEVNVEGWKPLKRLPGHESDVTDVAWSPGDRYLASVGLDSQVIVWCGFTLERLRKLDQHQGFVKGVCWDPVGEFLATQSDDRSVKIWRTTDWTLEAEVKKPFEDSPGSTFFRRLSWSPDGAHITASNATNNKGFVFIAAVITRNTWTSEISLVGHENTVEVAAYNPHIFLRNPGAPVATSNICSVVALGADDRSVSVWQTKSARPLIVAKEVFERQIMDLSWSWDGLTLYAASSDGTIGVFNFSPEELEGIAPHSVQEQYLTKFGFSAPPLPEGYSHVATREASQITPPPSPSRAQSKSQQTTGFEGVNGSGERVNMLVAKRSNKKRANLTTQVGSVPSAGGASVNGAASSSGASAPLSKRVQLTQIKEVGALSIPSASSPSFPSPSEQPYDAPDSWSRHADVSMDLDVPIDALDNVASPAKGKRKASSMNDLSEETRMAKARTLGGDRPRDIVPIKEIGAVEVGMWGVHPGVTLPVPPILTALSVEIEGTDDVFEGRNSEDDSPTEVIFVSGKQTQWLDYLPSPVLSVKATPYFCAVAMQDGSVNVYSHTGRRTMPTLSLGSPCSFLDAQKHCLLAITSTGQLYSWNIKKQSSVFSPVSVFPLLSSPNHTITSVSVRPNGTPIINCSNGVSSSYDIALTTWVKLSDRWWADGSDVWQGRQRTGNNHSARGIMSSVEGSLGGTPDPHAAEKQRPKWWTTALTLGHLETKLNSTRLLDSPHEYKQALLLYARKIADEGFRAKAEELIKELFGPTFYRPGREDGWSPSVVGLTKRDLLKDVLSIFAKSKTLTKLALDWQDTLKKSMIDE</sequence>
<dbReference type="InterPro" id="IPR019775">
    <property type="entry name" value="WD40_repeat_CS"/>
</dbReference>
<evidence type="ECO:0000256" key="10">
    <source>
        <dbReference type="PROSITE-ProRule" id="PRU00221"/>
    </source>
</evidence>
<evidence type="ECO:0000256" key="3">
    <source>
        <dbReference type="ARBA" id="ARBA00022491"/>
    </source>
</evidence>
<dbReference type="CDD" id="cd00200">
    <property type="entry name" value="WD40"/>
    <property type="match status" value="1"/>
</dbReference>
<evidence type="ECO:0000256" key="6">
    <source>
        <dbReference type="ARBA" id="ARBA00022853"/>
    </source>
</evidence>
<dbReference type="PANTHER" id="PTHR13831">
    <property type="entry name" value="MEMBER OF THE HIR1 FAMILY OF WD-REPEAT PROTEINS"/>
    <property type="match status" value="1"/>
</dbReference>
<comment type="function">
    <text evidence="11">Required for replication-independent chromatin assembly and for the periodic repression of histone gene transcription during the cell cycle.</text>
</comment>
<dbReference type="Proteomes" id="UP000807353">
    <property type="component" value="Unassembled WGS sequence"/>
</dbReference>
<dbReference type="InterPro" id="IPR055410">
    <property type="entry name" value="Beta-prop_CAF1B_HIR1"/>
</dbReference>
<dbReference type="InterPro" id="IPR015943">
    <property type="entry name" value="WD40/YVTN_repeat-like_dom_sf"/>
</dbReference>
<reference evidence="15" key="1">
    <citation type="submission" date="2020-11" db="EMBL/GenBank/DDBJ databases">
        <authorList>
            <consortium name="DOE Joint Genome Institute"/>
            <person name="Ahrendt S."/>
            <person name="Riley R."/>
            <person name="Andreopoulos W."/>
            <person name="Labutti K."/>
            <person name="Pangilinan J."/>
            <person name="Ruiz-Duenas F.J."/>
            <person name="Barrasa J.M."/>
            <person name="Sanchez-Garcia M."/>
            <person name="Camarero S."/>
            <person name="Miyauchi S."/>
            <person name="Serrano A."/>
            <person name="Linde D."/>
            <person name="Babiker R."/>
            <person name="Drula E."/>
            <person name="Ayuso-Fernandez I."/>
            <person name="Pacheco R."/>
            <person name="Padilla G."/>
            <person name="Ferreira P."/>
            <person name="Barriuso J."/>
            <person name="Kellner H."/>
            <person name="Castanera R."/>
            <person name="Alfaro M."/>
            <person name="Ramirez L."/>
            <person name="Pisabarro A.G."/>
            <person name="Kuo A."/>
            <person name="Tritt A."/>
            <person name="Lipzen A."/>
            <person name="He G."/>
            <person name="Yan M."/>
            <person name="Ng V."/>
            <person name="Cullen D."/>
            <person name="Martin F."/>
            <person name="Rosso M.-N."/>
            <person name="Henrissat B."/>
            <person name="Hibbett D."/>
            <person name="Martinez A.T."/>
            <person name="Grigoriev I.V."/>
        </authorList>
    </citation>
    <scope>NUCLEOTIDE SEQUENCE</scope>
    <source>
        <strain evidence="15">CBS 247.69</strain>
    </source>
</reference>
<gene>
    <name evidence="15" type="ORF">BDZ94DRAFT_1327064</name>
</gene>
<evidence type="ECO:0000256" key="4">
    <source>
        <dbReference type="ARBA" id="ARBA00022574"/>
    </source>
</evidence>
<feature type="region of interest" description="Disordered" evidence="12">
    <location>
        <begin position="490"/>
        <end position="512"/>
    </location>
</feature>
<evidence type="ECO:0000256" key="2">
    <source>
        <dbReference type="ARBA" id="ARBA00007306"/>
    </source>
</evidence>
<feature type="region of interest" description="Disordered" evidence="12">
    <location>
        <begin position="778"/>
        <end position="808"/>
    </location>
</feature>
<keyword evidence="4 10" id="KW-0853">WD repeat</keyword>
<keyword evidence="6 11" id="KW-0156">Chromatin regulator</keyword>
<feature type="repeat" description="WD" evidence="10">
    <location>
        <begin position="173"/>
        <end position="204"/>
    </location>
</feature>
<evidence type="ECO:0000256" key="1">
    <source>
        <dbReference type="ARBA" id="ARBA00004123"/>
    </source>
</evidence>
<dbReference type="InterPro" id="IPR031120">
    <property type="entry name" value="HIR1-like"/>
</dbReference>
<dbReference type="InterPro" id="IPR011494">
    <property type="entry name" value="HIRA-like_C"/>
</dbReference>
<dbReference type="PANTHER" id="PTHR13831:SF0">
    <property type="entry name" value="PROTEIN HIRA"/>
    <property type="match status" value="1"/>
</dbReference>
<dbReference type="GO" id="GO:0031491">
    <property type="term" value="F:nucleosome binding"/>
    <property type="evidence" value="ECO:0007669"/>
    <property type="project" value="TreeGrafter"/>
</dbReference>
<evidence type="ECO:0000256" key="9">
    <source>
        <dbReference type="ARBA" id="ARBA00023242"/>
    </source>
</evidence>
<dbReference type="PROSITE" id="PS50294">
    <property type="entry name" value="WD_REPEATS_REGION"/>
    <property type="match status" value="4"/>
</dbReference>
<dbReference type="GO" id="GO:0000417">
    <property type="term" value="C:HIR complex"/>
    <property type="evidence" value="ECO:0007669"/>
    <property type="project" value="TreeGrafter"/>
</dbReference>
<keyword evidence="3 11" id="KW-0678">Repressor</keyword>
<evidence type="ECO:0000259" key="14">
    <source>
        <dbReference type="Pfam" id="PF24105"/>
    </source>
</evidence>
<dbReference type="PROSITE" id="PS50082">
    <property type="entry name" value="WD_REPEATS_2"/>
    <property type="match status" value="4"/>
</dbReference>
<feature type="repeat" description="WD" evidence="10">
    <location>
        <begin position="19"/>
        <end position="53"/>
    </location>
</feature>
<evidence type="ECO:0000256" key="7">
    <source>
        <dbReference type="ARBA" id="ARBA00023015"/>
    </source>
</evidence>
<keyword evidence="9 11" id="KW-0539">Nucleus</keyword>
<comment type="similarity">
    <text evidence="2 11">Belongs to the WD repeat HIR1 family.</text>
</comment>
<keyword evidence="16" id="KW-1185">Reference proteome</keyword>
<dbReference type="Pfam" id="PF24105">
    <property type="entry name" value="Beta-prop_CAF1B_HIR1"/>
    <property type="match status" value="1"/>
</dbReference>
<dbReference type="SUPFAM" id="SSF63829">
    <property type="entry name" value="Calcium-dependent phosphotriesterase"/>
    <property type="match status" value="1"/>
</dbReference>
<dbReference type="EMBL" id="MU150436">
    <property type="protein sequence ID" value="KAF9456329.1"/>
    <property type="molecule type" value="Genomic_DNA"/>
</dbReference>
<evidence type="ECO:0000313" key="16">
    <source>
        <dbReference type="Proteomes" id="UP000807353"/>
    </source>
</evidence>
<dbReference type="GO" id="GO:0006338">
    <property type="term" value="P:chromatin remodeling"/>
    <property type="evidence" value="ECO:0007669"/>
    <property type="project" value="InterPro"/>
</dbReference>
<protein>
    <recommendedName>
        <fullName evidence="11">Protein HIR</fullName>
    </recommendedName>
</protein>
<dbReference type="SMART" id="SM00320">
    <property type="entry name" value="WD40"/>
    <property type="match status" value="7"/>
</dbReference>
<dbReference type="GO" id="GO:0006351">
    <property type="term" value="P:DNA-templated transcription"/>
    <property type="evidence" value="ECO:0007669"/>
    <property type="project" value="InterPro"/>
</dbReference>
<keyword evidence="8 11" id="KW-0804">Transcription</keyword>
<comment type="subcellular location">
    <subcellularLocation>
        <location evidence="1 11">Nucleus</location>
    </subcellularLocation>
</comment>
<proteinExistence type="inferred from homology"/>
<feature type="compositionally biased region" description="Polar residues" evidence="12">
    <location>
        <begin position="410"/>
        <end position="421"/>
    </location>
</feature>
<keyword evidence="5 11" id="KW-0677">Repeat</keyword>
<organism evidence="15 16">
    <name type="scientific">Collybia nuda</name>
    <dbReference type="NCBI Taxonomy" id="64659"/>
    <lineage>
        <taxon>Eukaryota</taxon>
        <taxon>Fungi</taxon>
        <taxon>Dikarya</taxon>
        <taxon>Basidiomycota</taxon>
        <taxon>Agaricomycotina</taxon>
        <taxon>Agaricomycetes</taxon>
        <taxon>Agaricomycetidae</taxon>
        <taxon>Agaricales</taxon>
        <taxon>Tricholomatineae</taxon>
        <taxon>Clitocybaceae</taxon>
        <taxon>Collybia</taxon>
    </lineage>
</organism>
<dbReference type="OrthoDB" id="1741719at2759"/>
<feature type="repeat" description="WD" evidence="10">
    <location>
        <begin position="131"/>
        <end position="162"/>
    </location>
</feature>
<dbReference type="PROSITE" id="PS00678">
    <property type="entry name" value="WD_REPEATS_1"/>
    <property type="match status" value="1"/>
</dbReference>
<evidence type="ECO:0000313" key="15">
    <source>
        <dbReference type="EMBL" id="KAF9456329.1"/>
    </source>
</evidence>
<feature type="repeat" description="WD" evidence="10">
    <location>
        <begin position="73"/>
        <end position="107"/>
    </location>
</feature>
<dbReference type="InterPro" id="IPR001680">
    <property type="entry name" value="WD40_rpt"/>
</dbReference>
<keyword evidence="7 11" id="KW-0805">Transcription regulation</keyword>
<dbReference type="AlphaFoldDB" id="A0A9P5XTA6"/>
<dbReference type="SUPFAM" id="SSF50978">
    <property type="entry name" value="WD40 repeat-like"/>
    <property type="match status" value="1"/>
</dbReference>
<feature type="domain" description="CAF1B/HIR1 beta-propeller" evidence="14">
    <location>
        <begin position="34"/>
        <end position="365"/>
    </location>
</feature>
<feature type="region of interest" description="Disordered" evidence="12">
    <location>
        <begin position="397"/>
        <end position="475"/>
    </location>
</feature>
<evidence type="ECO:0000256" key="12">
    <source>
        <dbReference type="SAM" id="MobiDB-lite"/>
    </source>
</evidence>
<evidence type="ECO:0000256" key="11">
    <source>
        <dbReference type="RuleBase" id="RU364014"/>
    </source>
</evidence>
<dbReference type="InterPro" id="IPR036322">
    <property type="entry name" value="WD40_repeat_dom_sf"/>
</dbReference>
<evidence type="ECO:0000256" key="5">
    <source>
        <dbReference type="ARBA" id="ARBA00022737"/>
    </source>
</evidence>
<dbReference type="GO" id="GO:0000785">
    <property type="term" value="C:chromatin"/>
    <property type="evidence" value="ECO:0007669"/>
    <property type="project" value="TreeGrafter"/>
</dbReference>
<dbReference type="GO" id="GO:0005634">
    <property type="term" value="C:nucleus"/>
    <property type="evidence" value="ECO:0007669"/>
    <property type="project" value="UniProtKB-SubCell"/>
</dbReference>
<feature type="compositionally biased region" description="Low complexity" evidence="12">
    <location>
        <begin position="451"/>
        <end position="473"/>
    </location>
</feature>
<feature type="compositionally biased region" description="Low complexity" evidence="12">
    <location>
        <begin position="491"/>
        <end position="503"/>
    </location>
</feature>
<evidence type="ECO:0000256" key="8">
    <source>
        <dbReference type="ARBA" id="ARBA00023163"/>
    </source>
</evidence>
<feature type="domain" description="Protein HIRA-like C-terminal" evidence="13">
    <location>
        <begin position="669"/>
        <end position="866"/>
    </location>
</feature>
<dbReference type="GO" id="GO:0006355">
    <property type="term" value="P:regulation of DNA-templated transcription"/>
    <property type="evidence" value="ECO:0007669"/>
    <property type="project" value="InterPro"/>
</dbReference>
<accession>A0A9P5XTA6</accession>
<name>A0A9P5XTA6_9AGAR</name>
<dbReference type="Pfam" id="PF07569">
    <property type="entry name" value="Hira"/>
    <property type="match status" value="1"/>
</dbReference>
<dbReference type="Gene3D" id="2.130.10.10">
    <property type="entry name" value="YVTN repeat-like/Quinoprotein amine dehydrogenase"/>
    <property type="match status" value="3"/>
</dbReference>
<evidence type="ECO:0000259" key="13">
    <source>
        <dbReference type="Pfam" id="PF07569"/>
    </source>
</evidence>